<sequence length="143" mass="16167">MSARDESSQFEDSEGTATPKPITATPKTRRDIFNENQVRLIELSKCISDLSKSLTVDRLDEGRAELLRLAIHTASIAQYNEWQMLLIDTYIANHMDGGLITYDNWPEALPPPPHLRPLRDQTEGKPLLPSYHLKALSIRNGTQ</sequence>
<reference evidence="2 3" key="1">
    <citation type="journal article" date="2018" name="PLoS Pathog.">
        <title>Evolution of structural diversity of trichothecenes, a family of toxins produced by plant pathogenic and entomopathogenic fungi.</title>
        <authorList>
            <person name="Proctor R.H."/>
            <person name="McCormick S.P."/>
            <person name="Kim H.S."/>
            <person name="Cardoza R.E."/>
            <person name="Stanley A.M."/>
            <person name="Lindo L."/>
            <person name="Kelly A."/>
            <person name="Brown D.W."/>
            <person name="Lee T."/>
            <person name="Vaughan M.M."/>
            <person name="Alexander N.J."/>
            <person name="Busman M."/>
            <person name="Gutierrez S."/>
        </authorList>
    </citation>
    <scope>NUCLEOTIDE SEQUENCE [LARGE SCALE GENOMIC DNA]</scope>
    <source>
        <strain evidence="2 3">IBT 40837</strain>
    </source>
</reference>
<name>A0A395NM99_TRIAR</name>
<evidence type="ECO:0000313" key="3">
    <source>
        <dbReference type="Proteomes" id="UP000266272"/>
    </source>
</evidence>
<evidence type="ECO:0000256" key="1">
    <source>
        <dbReference type="SAM" id="MobiDB-lite"/>
    </source>
</evidence>
<evidence type="ECO:0000313" key="2">
    <source>
        <dbReference type="EMBL" id="RFU77190.1"/>
    </source>
</evidence>
<organism evidence="2 3">
    <name type="scientific">Trichoderma arundinaceum</name>
    <dbReference type="NCBI Taxonomy" id="490622"/>
    <lineage>
        <taxon>Eukaryota</taxon>
        <taxon>Fungi</taxon>
        <taxon>Dikarya</taxon>
        <taxon>Ascomycota</taxon>
        <taxon>Pezizomycotina</taxon>
        <taxon>Sordariomycetes</taxon>
        <taxon>Hypocreomycetidae</taxon>
        <taxon>Hypocreales</taxon>
        <taxon>Hypocreaceae</taxon>
        <taxon>Trichoderma</taxon>
    </lineage>
</organism>
<accession>A0A395NM99</accession>
<protein>
    <submittedName>
        <fullName evidence="2">Uncharacterized protein</fullName>
    </submittedName>
</protein>
<proteinExistence type="predicted"/>
<keyword evidence="3" id="KW-1185">Reference proteome</keyword>
<dbReference type="EMBL" id="PXOA01000299">
    <property type="protein sequence ID" value="RFU77190.1"/>
    <property type="molecule type" value="Genomic_DNA"/>
</dbReference>
<gene>
    <name evidence="2" type="ORF">TARUN_5041</name>
</gene>
<dbReference type="AlphaFoldDB" id="A0A395NM99"/>
<feature type="compositionally biased region" description="Low complexity" evidence="1">
    <location>
        <begin position="16"/>
        <end position="26"/>
    </location>
</feature>
<feature type="region of interest" description="Disordered" evidence="1">
    <location>
        <begin position="1"/>
        <end position="29"/>
    </location>
</feature>
<dbReference type="Proteomes" id="UP000266272">
    <property type="component" value="Unassembled WGS sequence"/>
</dbReference>
<comment type="caution">
    <text evidence="2">The sequence shown here is derived from an EMBL/GenBank/DDBJ whole genome shotgun (WGS) entry which is preliminary data.</text>
</comment>